<organism evidence="2 3">
    <name type="scientific">Puccinia striiformis</name>
    <dbReference type="NCBI Taxonomy" id="27350"/>
    <lineage>
        <taxon>Eukaryota</taxon>
        <taxon>Fungi</taxon>
        <taxon>Dikarya</taxon>
        <taxon>Basidiomycota</taxon>
        <taxon>Pucciniomycotina</taxon>
        <taxon>Pucciniomycetes</taxon>
        <taxon>Pucciniales</taxon>
        <taxon>Pucciniaceae</taxon>
        <taxon>Puccinia</taxon>
    </lineage>
</organism>
<dbReference type="AlphaFoldDB" id="A0A2S4WA74"/>
<name>A0A2S4WA74_9BASI</name>
<evidence type="ECO:0000313" key="3">
    <source>
        <dbReference type="Proteomes" id="UP000238274"/>
    </source>
</evidence>
<feature type="region of interest" description="Disordered" evidence="1">
    <location>
        <begin position="130"/>
        <end position="156"/>
    </location>
</feature>
<gene>
    <name evidence="2" type="ORF">PSHT_05502</name>
</gene>
<evidence type="ECO:0000313" key="2">
    <source>
        <dbReference type="EMBL" id="POW18676.1"/>
    </source>
</evidence>
<evidence type="ECO:0000256" key="1">
    <source>
        <dbReference type="SAM" id="MobiDB-lite"/>
    </source>
</evidence>
<dbReference type="VEuPathDB" id="FungiDB:PSTT_09770"/>
<dbReference type="EMBL" id="PKSM01000061">
    <property type="protein sequence ID" value="POW18676.1"/>
    <property type="molecule type" value="Genomic_DNA"/>
</dbReference>
<reference evidence="2 3" key="1">
    <citation type="submission" date="2017-12" db="EMBL/GenBank/DDBJ databases">
        <title>Gene loss provides genomic basis for host adaptation in cereal stripe rust fungi.</title>
        <authorList>
            <person name="Xia C."/>
        </authorList>
    </citation>
    <scope>NUCLEOTIDE SEQUENCE [LARGE SCALE GENOMIC DNA]</scope>
    <source>
        <strain evidence="2 3">93TX-2</strain>
    </source>
</reference>
<comment type="caution">
    <text evidence="2">The sequence shown here is derived from an EMBL/GenBank/DDBJ whole genome shotgun (WGS) entry which is preliminary data.</text>
</comment>
<dbReference type="OrthoDB" id="2518168at2759"/>
<accession>A0A2S4WA74</accession>
<protein>
    <submittedName>
        <fullName evidence="2">Uncharacterized protein</fullName>
    </submittedName>
</protein>
<keyword evidence="3" id="KW-1185">Reference proteome</keyword>
<reference evidence="3" key="2">
    <citation type="journal article" date="2018" name="BMC Genomics">
        <title>Genomic insights into host adaptation between the wheat stripe rust pathogen (Puccinia striiformis f. sp. tritici) and the barley stripe rust pathogen (Puccinia striiformis f. sp. hordei).</title>
        <authorList>
            <person name="Xia C."/>
            <person name="Wang M."/>
            <person name="Yin C."/>
            <person name="Cornejo O.E."/>
            <person name="Hulbert S.H."/>
            <person name="Chen X."/>
        </authorList>
    </citation>
    <scope>NUCLEOTIDE SEQUENCE [LARGE SCALE GENOMIC DNA]</scope>
    <source>
        <strain evidence="3">93TX-2</strain>
    </source>
</reference>
<dbReference type="Proteomes" id="UP000238274">
    <property type="component" value="Unassembled WGS sequence"/>
</dbReference>
<proteinExistence type="predicted"/>
<reference evidence="3" key="3">
    <citation type="journal article" date="2018" name="Mol. Plant Microbe Interact.">
        <title>Genome sequence resources for the wheat stripe rust pathogen (Puccinia striiformis f. sp. tritici) and the barley stripe rust pathogen (Puccinia striiformis f. sp. hordei).</title>
        <authorList>
            <person name="Xia C."/>
            <person name="Wang M."/>
            <person name="Yin C."/>
            <person name="Cornejo O.E."/>
            <person name="Hulbert S.H."/>
            <person name="Chen X."/>
        </authorList>
    </citation>
    <scope>NUCLEOTIDE SEQUENCE [LARGE SCALE GENOMIC DNA]</scope>
    <source>
        <strain evidence="3">93TX-2</strain>
    </source>
</reference>
<dbReference type="VEuPathDB" id="FungiDB:PSHT_05502"/>
<sequence length="441" mass="47295">MNHQPPIENGDSCRLFFEPTAPSHMEFSQTPYYHAQLPNYGNAVTGAHPTQTMAPGGQPSLAIQQRVGSHIVNGPLAVQSGVNGSIPGQSGVHGRLAMQPGVNGAIAVQSGLNGRLPMLSGVNGPLPVQSGRWYPPGLGGGDPSASSRSPPSHQAARPIANTGVKAAKSPGGSKAAGVVSTSPIRELHFKYRVFAHSVIYEIEKANSAKVASNDLSKATKKIISTNDVKWTASLEDYTWEEFTNTFTASLTKTSSIWGVSEFFVKNNETYDEFAAAVRASPDKKVTISISMVDPSKVIKDNDLTKDGDAELELLYAPEKQKVAKAKMHARLAMNPKADMDAVRDGSRVEELAANIIAKYGCNAETMRIKDPKDPHKSIAIHSQGLRSWSCAWVAGAPGVDIDTPPSTREFVSEDKRVYTLAEEAVRQVVAGRQRLRTPSTS</sequence>